<dbReference type="PANTHER" id="PTHR20941:SF1">
    <property type="entry name" value="FOLIC ACID SYNTHESIS PROTEIN FOL1"/>
    <property type="match status" value="1"/>
</dbReference>
<evidence type="ECO:0000256" key="2">
    <source>
        <dbReference type="ARBA" id="ARBA00001946"/>
    </source>
</evidence>
<dbReference type="GO" id="GO:0046656">
    <property type="term" value="P:folic acid biosynthetic process"/>
    <property type="evidence" value="ECO:0007669"/>
    <property type="project" value="UniProtKB-KW"/>
</dbReference>
<evidence type="ECO:0000256" key="5">
    <source>
        <dbReference type="ARBA" id="ARBA00012458"/>
    </source>
</evidence>
<dbReference type="GO" id="GO:0046872">
    <property type="term" value="F:metal ion binding"/>
    <property type="evidence" value="ECO:0007669"/>
    <property type="project" value="UniProtKB-KW"/>
</dbReference>
<protein>
    <recommendedName>
        <fullName evidence="6">Dihydropteroate synthase</fullName>
        <ecNumber evidence="5">2.5.1.15</ecNumber>
    </recommendedName>
    <alternativeName>
        <fullName evidence="11">Dihydropteroate pyrophosphorylase</fullName>
    </alternativeName>
</protein>
<dbReference type="GO" id="GO:0016020">
    <property type="term" value="C:membrane"/>
    <property type="evidence" value="ECO:0007669"/>
    <property type="project" value="InterPro"/>
</dbReference>
<keyword evidence="10" id="KW-0289">Folate biosynthesis</keyword>
<sequence>MGVLNITPDSFSDGGSFTQIESAVQHALKMAEQGATIIDIGGESTRPNALPVSTHEEILRVVPVIEGIRLKSDIAISIDTSKADVMKAAIEAGADFINDVYALQRPGSLDMAASLGVPVCLMHMQADPTTMQDQPYYLNVVEELNDFFAQRIAACEQVGIAKGKIILDPGFGFGKTLQHNLTLLAKLKEFESHGCPILAGLSRKSMFGQLLDKKVDERLIGSVSAALLAVANGASIVRVHDVAETADALKVYMAVQAAK</sequence>
<comment type="cofactor">
    <cofactor evidence="2">
        <name>Mg(2+)</name>
        <dbReference type="ChEBI" id="CHEBI:18420"/>
    </cofactor>
</comment>
<evidence type="ECO:0000256" key="1">
    <source>
        <dbReference type="ARBA" id="ARBA00000012"/>
    </source>
</evidence>
<feature type="domain" description="PTS EIIA type-4" evidence="13">
    <location>
        <begin position="1"/>
        <end position="97"/>
    </location>
</feature>
<evidence type="ECO:0000259" key="13">
    <source>
        <dbReference type="PROSITE" id="PS51096"/>
    </source>
</evidence>
<dbReference type="Gene3D" id="3.20.20.20">
    <property type="entry name" value="Dihydropteroate synthase-like"/>
    <property type="match status" value="1"/>
</dbReference>
<dbReference type="NCBIfam" id="TIGR01496">
    <property type="entry name" value="DHPS"/>
    <property type="match status" value="1"/>
</dbReference>
<keyword evidence="7" id="KW-0808">Transferase</keyword>
<dbReference type="PROSITE" id="PS51096">
    <property type="entry name" value="PTS_EIIA_TYPE_4"/>
    <property type="match status" value="1"/>
</dbReference>
<evidence type="ECO:0000256" key="3">
    <source>
        <dbReference type="ARBA" id="ARBA00004763"/>
    </source>
</evidence>
<reference evidence="14 15" key="1">
    <citation type="journal article" date="2013" name="Genome Announc.">
        <title>Genome Sequence of the Pyrene- and Fluoranthene-Degrading Bacterium Cycloclasticus sp. Strain PY97M.</title>
        <authorList>
            <person name="Cui Z."/>
            <person name="Xu G."/>
            <person name="Li Q."/>
            <person name="Gao W."/>
            <person name="Zheng L."/>
        </authorList>
    </citation>
    <scope>NUCLEOTIDE SEQUENCE [LARGE SCALE GENOMIC DNA]</scope>
    <source>
        <strain evidence="14 15">PY97M</strain>
    </source>
</reference>
<dbReference type="InterPro" id="IPR045031">
    <property type="entry name" value="DHP_synth-like"/>
</dbReference>
<dbReference type="FunFam" id="3.20.20.20:FF:000006">
    <property type="entry name" value="Dihydropteroate synthase"/>
    <property type="match status" value="1"/>
</dbReference>
<dbReference type="InterPro" id="IPR011005">
    <property type="entry name" value="Dihydropteroate_synth-like_sf"/>
</dbReference>
<proteinExistence type="inferred from homology"/>
<evidence type="ECO:0000256" key="10">
    <source>
        <dbReference type="ARBA" id="ARBA00022909"/>
    </source>
</evidence>
<comment type="catalytic activity">
    <reaction evidence="1">
        <text>(7,8-dihydropterin-6-yl)methyl diphosphate + 4-aminobenzoate = 7,8-dihydropteroate + diphosphate</text>
        <dbReference type="Rhea" id="RHEA:19949"/>
        <dbReference type="ChEBI" id="CHEBI:17836"/>
        <dbReference type="ChEBI" id="CHEBI:17839"/>
        <dbReference type="ChEBI" id="CHEBI:33019"/>
        <dbReference type="ChEBI" id="CHEBI:72950"/>
        <dbReference type="EC" id="2.5.1.15"/>
    </reaction>
</comment>
<dbReference type="SUPFAM" id="SSF51717">
    <property type="entry name" value="Dihydropteroate synthetase-like"/>
    <property type="match status" value="1"/>
</dbReference>
<dbReference type="GO" id="GO:0004156">
    <property type="term" value="F:dihydropteroate synthase activity"/>
    <property type="evidence" value="ECO:0007669"/>
    <property type="project" value="UniProtKB-EC"/>
</dbReference>
<dbReference type="GO" id="GO:0005829">
    <property type="term" value="C:cytosol"/>
    <property type="evidence" value="ECO:0007669"/>
    <property type="project" value="TreeGrafter"/>
</dbReference>
<comment type="pathway">
    <text evidence="3">Cofactor biosynthesis; tetrahydrofolate biosynthesis; 7,8-dihydrofolate from 2-amino-4-hydroxy-6-hydroxymethyl-7,8-dihydropteridine diphosphate and 4-aminobenzoate: step 1/2.</text>
</comment>
<comment type="caution">
    <text evidence="14">The sequence shown here is derived from an EMBL/GenBank/DDBJ whole genome shotgun (WGS) entry which is preliminary data.</text>
</comment>
<dbReference type="InterPro" id="IPR000489">
    <property type="entry name" value="Pterin-binding_dom"/>
</dbReference>
<evidence type="ECO:0000259" key="12">
    <source>
        <dbReference type="PROSITE" id="PS50972"/>
    </source>
</evidence>
<dbReference type="PROSITE" id="PS50972">
    <property type="entry name" value="PTERIN_BINDING"/>
    <property type="match status" value="1"/>
</dbReference>
<dbReference type="PANTHER" id="PTHR20941">
    <property type="entry name" value="FOLATE SYNTHESIS PROTEINS"/>
    <property type="match status" value="1"/>
</dbReference>
<keyword evidence="9" id="KW-0460">Magnesium</keyword>
<dbReference type="Pfam" id="PF00809">
    <property type="entry name" value="Pterin_bind"/>
    <property type="match status" value="1"/>
</dbReference>
<evidence type="ECO:0000256" key="11">
    <source>
        <dbReference type="ARBA" id="ARBA00030193"/>
    </source>
</evidence>
<dbReference type="PROSITE" id="PS00793">
    <property type="entry name" value="DHPS_2"/>
    <property type="match status" value="1"/>
</dbReference>
<dbReference type="EC" id="2.5.1.15" evidence="5"/>
<evidence type="ECO:0000256" key="7">
    <source>
        <dbReference type="ARBA" id="ARBA00022679"/>
    </source>
</evidence>
<dbReference type="RefSeq" id="WP_016390057.1">
    <property type="nucleotide sequence ID" value="NZ_JARGOU010000001.1"/>
</dbReference>
<dbReference type="GO" id="GO:0009401">
    <property type="term" value="P:phosphoenolpyruvate-dependent sugar phosphotransferase system"/>
    <property type="evidence" value="ECO:0007669"/>
    <property type="project" value="InterPro"/>
</dbReference>
<comment type="similarity">
    <text evidence="4">Belongs to the DHPS family.</text>
</comment>
<evidence type="ECO:0000256" key="4">
    <source>
        <dbReference type="ARBA" id="ARBA00009503"/>
    </source>
</evidence>
<dbReference type="InterPro" id="IPR004701">
    <property type="entry name" value="PTS_EIIA_man-typ"/>
</dbReference>
<evidence type="ECO:0000256" key="8">
    <source>
        <dbReference type="ARBA" id="ARBA00022723"/>
    </source>
</evidence>
<evidence type="ECO:0000256" key="9">
    <source>
        <dbReference type="ARBA" id="ARBA00022842"/>
    </source>
</evidence>
<dbReference type="InterPro" id="IPR006390">
    <property type="entry name" value="DHP_synth_dom"/>
</dbReference>
<feature type="domain" description="Pterin-binding" evidence="12">
    <location>
        <begin position="1"/>
        <end position="250"/>
    </location>
</feature>
<name>A0AB33Z361_9GAMM</name>
<evidence type="ECO:0000256" key="6">
    <source>
        <dbReference type="ARBA" id="ARBA00016919"/>
    </source>
</evidence>
<dbReference type="AlphaFoldDB" id="A0AB33Z361"/>
<keyword evidence="8" id="KW-0479">Metal-binding</keyword>
<dbReference type="CDD" id="cd00739">
    <property type="entry name" value="DHPS"/>
    <property type="match status" value="1"/>
</dbReference>
<gene>
    <name evidence="14" type="ORF">L196_04191</name>
</gene>
<evidence type="ECO:0000313" key="15">
    <source>
        <dbReference type="Proteomes" id="UP000015462"/>
    </source>
</evidence>
<dbReference type="Proteomes" id="UP000015462">
    <property type="component" value="Unassembled WGS sequence"/>
</dbReference>
<dbReference type="EMBL" id="ASHL01000002">
    <property type="protein sequence ID" value="EPD13705.1"/>
    <property type="molecule type" value="Genomic_DNA"/>
</dbReference>
<dbReference type="GO" id="GO:0046654">
    <property type="term" value="P:tetrahydrofolate biosynthetic process"/>
    <property type="evidence" value="ECO:0007669"/>
    <property type="project" value="TreeGrafter"/>
</dbReference>
<accession>A0AB33Z361</accession>
<keyword evidence="15" id="KW-1185">Reference proteome</keyword>
<organism evidence="14 15">
    <name type="scientific">Cycloclasticus pugetii</name>
    <dbReference type="NCBI Taxonomy" id="34068"/>
    <lineage>
        <taxon>Bacteria</taxon>
        <taxon>Pseudomonadati</taxon>
        <taxon>Pseudomonadota</taxon>
        <taxon>Gammaproteobacteria</taxon>
        <taxon>Thiotrichales</taxon>
        <taxon>Piscirickettsiaceae</taxon>
        <taxon>Cycloclasticus</taxon>
    </lineage>
</organism>
<evidence type="ECO:0000313" key="14">
    <source>
        <dbReference type="EMBL" id="EPD13705.1"/>
    </source>
</evidence>